<evidence type="ECO:0000313" key="4">
    <source>
        <dbReference type="Proteomes" id="UP000198757"/>
    </source>
</evidence>
<keyword evidence="4" id="KW-1185">Reference proteome</keyword>
<dbReference type="EMBL" id="FMZO01000001">
    <property type="protein sequence ID" value="SDB98765.1"/>
    <property type="molecule type" value="Genomic_DNA"/>
</dbReference>
<dbReference type="STRING" id="1285928.SAMN04487894_1015"/>
<accession>A0A1G6HY77</accession>
<feature type="signal peptide" evidence="1">
    <location>
        <begin position="1"/>
        <end position="20"/>
    </location>
</feature>
<dbReference type="Proteomes" id="UP000198757">
    <property type="component" value="Unassembled WGS sequence"/>
</dbReference>
<feature type="chain" id="PRO_5011614419" evidence="1">
    <location>
        <begin position="21"/>
        <end position="337"/>
    </location>
</feature>
<dbReference type="Pfam" id="PF03572">
    <property type="entry name" value="Peptidase_S41"/>
    <property type="match status" value="1"/>
</dbReference>
<protein>
    <submittedName>
        <fullName evidence="3">N-terminal domain of Peptidase_S41</fullName>
    </submittedName>
</protein>
<evidence type="ECO:0000256" key="1">
    <source>
        <dbReference type="SAM" id="SignalP"/>
    </source>
</evidence>
<evidence type="ECO:0000313" key="3">
    <source>
        <dbReference type="EMBL" id="SDB98765.1"/>
    </source>
</evidence>
<dbReference type="Gene3D" id="3.30.750.44">
    <property type="match status" value="1"/>
</dbReference>
<dbReference type="GO" id="GO:0008236">
    <property type="term" value="F:serine-type peptidase activity"/>
    <property type="evidence" value="ECO:0007669"/>
    <property type="project" value="InterPro"/>
</dbReference>
<dbReference type="PANTHER" id="PTHR11261">
    <property type="entry name" value="INTERPHOTORECEPTOR RETINOID-BINDING PROTEIN"/>
    <property type="match status" value="1"/>
</dbReference>
<dbReference type="SUPFAM" id="SSF52096">
    <property type="entry name" value="ClpP/crotonase"/>
    <property type="match status" value="1"/>
</dbReference>
<dbReference type="PANTHER" id="PTHR11261:SF3">
    <property type="entry name" value="RETINOL-BINDING PROTEIN 3"/>
    <property type="match status" value="1"/>
</dbReference>
<sequence length="337" mass="36937">MNIRIIISVLFFTAILPADGLLCAQSAPTDSLFVKPGDLSNLIFQLKTIIEKNYFDKEKAASLNKILTEKFANGDFKNLSPEHTTEKITQLLRKETNDIHFKVTHFSTKAANNQQQNQAADNGGIAEIRKLKNNIGYLKWTEFRAGPDAFKKTVQALERLKGSRALIIDISNNAGGNGEAGGFMNDHLYQSKDYQQLLVKKCNGETRWHQSEVPYNNTEGPRFYKTPVYIITSKNTFSAAEYFAFIAQETGRAVILGDTTAGAGNPGQGVAFMRGGSDIGFFIFVPTCQIQTKAGKSIEAIGVIPDILLTSGDWLEETINIIGSTSAKGPGTKQSTP</sequence>
<dbReference type="SMART" id="SM00245">
    <property type="entry name" value="TSPc"/>
    <property type="match status" value="1"/>
</dbReference>
<gene>
    <name evidence="3" type="ORF">SAMN04487894_1015</name>
</gene>
<dbReference type="AlphaFoldDB" id="A0A1G6HY77"/>
<dbReference type="RefSeq" id="WP_090388000.1">
    <property type="nucleotide sequence ID" value="NZ_FMZO01000001.1"/>
</dbReference>
<name>A0A1G6HY77_NIADE</name>
<proteinExistence type="predicted"/>
<dbReference type="GO" id="GO:0006508">
    <property type="term" value="P:proteolysis"/>
    <property type="evidence" value="ECO:0007669"/>
    <property type="project" value="InterPro"/>
</dbReference>
<dbReference type="CDD" id="cd07563">
    <property type="entry name" value="Peptidase_S41_IRBP"/>
    <property type="match status" value="1"/>
</dbReference>
<organism evidence="3 4">
    <name type="scientific">Niabella drilacis (strain DSM 25811 / CCM 8410 / CCUG 62505 / LMG 26954 / E90)</name>
    <dbReference type="NCBI Taxonomy" id="1285928"/>
    <lineage>
        <taxon>Bacteria</taxon>
        <taxon>Pseudomonadati</taxon>
        <taxon>Bacteroidota</taxon>
        <taxon>Chitinophagia</taxon>
        <taxon>Chitinophagales</taxon>
        <taxon>Chitinophagaceae</taxon>
        <taxon>Niabella</taxon>
    </lineage>
</organism>
<feature type="domain" description="Tail specific protease" evidence="2">
    <location>
        <begin position="96"/>
        <end position="310"/>
    </location>
</feature>
<evidence type="ECO:0000259" key="2">
    <source>
        <dbReference type="SMART" id="SM00245"/>
    </source>
</evidence>
<dbReference type="OrthoDB" id="6397760at2"/>
<keyword evidence="1" id="KW-0732">Signal</keyword>
<dbReference type="Gene3D" id="3.90.226.10">
    <property type="entry name" value="2-enoyl-CoA Hydratase, Chain A, domain 1"/>
    <property type="match status" value="1"/>
</dbReference>
<dbReference type="InterPro" id="IPR005151">
    <property type="entry name" value="Tail-specific_protease"/>
</dbReference>
<reference evidence="4" key="1">
    <citation type="submission" date="2016-10" db="EMBL/GenBank/DDBJ databases">
        <authorList>
            <person name="Varghese N."/>
            <person name="Submissions S."/>
        </authorList>
    </citation>
    <scope>NUCLEOTIDE SEQUENCE [LARGE SCALE GENOMIC DNA]</scope>
    <source>
        <strain evidence="4">DSM 25811 / CCM 8410 / LMG 26954 / E90</strain>
    </source>
</reference>
<dbReference type="InterPro" id="IPR029045">
    <property type="entry name" value="ClpP/crotonase-like_dom_sf"/>
</dbReference>